<dbReference type="GO" id="GO:0003824">
    <property type="term" value="F:catalytic activity"/>
    <property type="evidence" value="ECO:0007669"/>
    <property type="project" value="UniProtKB-ARBA"/>
</dbReference>
<sequence>MHILVTAGGTSERIDSVRVISNISTGRLGSMIADHFARVEKVLRVSFIASKRSCLPKANNKICQYWGDTHQEVERLLEDILKRDPPDVIIHSMAISDYHVKSLFSLETLSQGMAQWLHSLSTTPSAQEIESYIQAQSTVDTSRKISSRIKHPLLLLAPNGKILQRLRDLAPNAVIVGFKLAHSKTSDELLDIAYRLLQDNRCDFVVANHVDEVTESAHKAYLLHSSKKYCIWSSKEEIACGIVKEVLDFNNREGKQPS</sequence>
<feature type="domain" description="DNA/pantothenate metabolism flavoprotein C-terminal" evidence="1">
    <location>
        <begin position="2"/>
        <end position="103"/>
    </location>
</feature>
<dbReference type="SUPFAM" id="SSF102645">
    <property type="entry name" value="CoaB-like"/>
    <property type="match status" value="1"/>
</dbReference>
<evidence type="ECO:0000259" key="1">
    <source>
        <dbReference type="Pfam" id="PF04127"/>
    </source>
</evidence>
<dbReference type="Proteomes" id="UP000752013">
    <property type="component" value="Unassembled WGS sequence"/>
</dbReference>
<dbReference type="Gene3D" id="3.40.50.10300">
    <property type="entry name" value="CoaB-like"/>
    <property type="match status" value="1"/>
</dbReference>
<feature type="domain" description="DNA/pantothenate metabolism flavoprotein C-terminal" evidence="1">
    <location>
        <begin position="142"/>
        <end position="247"/>
    </location>
</feature>
<dbReference type="EMBL" id="JAATLK010000001">
    <property type="protein sequence ID" value="NIZ46663.1"/>
    <property type="molecule type" value="Genomic_DNA"/>
</dbReference>
<organism evidence="2 3">
    <name type="scientific">Entomospira nematocerorum</name>
    <dbReference type="NCBI Taxonomy" id="2719987"/>
    <lineage>
        <taxon>Bacteria</taxon>
        <taxon>Pseudomonadati</taxon>
        <taxon>Spirochaetota</taxon>
        <taxon>Spirochaetia</taxon>
        <taxon>Spirochaetales</taxon>
        <taxon>Spirochaetaceae</taxon>
        <taxon>Entomospira</taxon>
    </lineage>
</organism>
<name>A0A968GEE0_9SPIO</name>
<keyword evidence="3" id="KW-1185">Reference proteome</keyword>
<accession>A0A968GEE0</accession>
<comment type="caution">
    <text evidence="2">The sequence shown here is derived from an EMBL/GenBank/DDBJ whole genome shotgun (WGS) entry which is preliminary data.</text>
</comment>
<dbReference type="InterPro" id="IPR007085">
    <property type="entry name" value="DNA/pantothenate-metab_flavo_C"/>
</dbReference>
<dbReference type="AlphaFoldDB" id="A0A968GEE0"/>
<evidence type="ECO:0000313" key="3">
    <source>
        <dbReference type="Proteomes" id="UP000752013"/>
    </source>
</evidence>
<evidence type="ECO:0000313" key="2">
    <source>
        <dbReference type="EMBL" id="NIZ46663.1"/>
    </source>
</evidence>
<dbReference type="GO" id="GO:0015937">
    <property type="term" value="P:coenzyme A biosynthetic process"/>
    <property type="evidence" value="ECO:0007669"/>
    <property type="project" value="UniProtKB-ARBA"/>
</dbReference>
<protein>
    <recommendedName>
        <fullName evidence="1">DNA/pantothenate metabolism flavoprotein C-terminal domain-containing protein</fullName>
    </recommendedName>
</protein>
<dbReference type="InterPro" id="IPR035929">
    <property type="entry name" value="CoaB-like_sf"/>
</dbReference>
<dbReference type="Pfam" id="PF04127">
    <property type="entry name" value="DFP"/>
    <property type="match status" value="2"/>
</dbReference>
<dbReference type="RefSeq" id="WP_167703117.1">
    <property type="nucleotide sequence ID" value="NZ_CP118168.1"/>
</dbReference>
<gene>
    <name evidence="2" type="ORF">HCT46_01805</name>
</gene>
<reference evidence="2" key="1">
    <citation type="submission" date="2020-03" db="EMBL/GenBank/DDBJ databases">
        <title>Spirochaetal bacteria isolated from arthropods constitute a novel genus Entomospira genus novum within the order Spirochaetales.</title>
        <authorList>
            <person name="Grana-Miraglia L."/>
            <person name="Sikutova S."/>
            <person name="Fingerle V."/>
            <person name="Sing A."/>
            <person name="Castillo-Ramirez S."/>
            <person name="Margos G."/>
            <person name="Rudolf I."/>
        </authorList>
    </citation>
    <scope>NUCLEOTIDE SEQUENCE</scope>
    <source>
        <strain evidence="2">BR208</strain>
    </source>
</reference>
<proteinExistence type="predicted"/>